<dbReference type="OrthoDB" id="1375929at2"/>
<organism evidence="1 2">
    <name type="scientific">Flavobacterium indicum (strain DSM 17447 / CIP 109464 / GPTSA100-9)</name>
    <dbReference type="NCBI Taxonomy" id="1094466"/>
    <lineage>
        <taxon>Bacteria</taxon>
        <taxon>Pseudomonadati</taxon>
        <taxon>Bacteroidota</taxon>
        <taxon>Flavobacteriia</taxon>
        <taxon>Flavobacteriales</taxon>
        <taxon>Flavobacteriaceae</taxon>
        <taxon>Flavobacterium</taxon>
    </lineage>
</organism>
<accession>H8XNM4</accession>
<dbReference type="STRING" id="1094466.KQS_00710"/>
<keyword evidence="2" id="KW-1185">Reference proteome</keyword>
<sequence length="253" mass="27601">MQKNLLKIVLFPIMLIGEIMFCQNVGINEVTPEQTLHLGSQTGTIRVEGLNDANNAYNGGGVDRTYPVFVDSNGDLTLKTTAYQNSDGSDAFISTAPITSTLAIIPIVQANDGYETTEITSYTFTVDRNTILEIKYSLSIEVYRDATLTLIKDAYARNISNFFTLDTPTLAATTRRYAASSKCYFNRNDFLSNPAALPDASAGYIYNSGTTYIPLTTGTHTLRFYGTVCSGTGNVATFVRFAGGPDAIFLKLY</sequence>
<dbReference type="eggNOG" id="ENOG5033ZPP">
    <property type="taxonomic scope" value="Bacteria"/>
</dbReference>
<dbReference type="KEGG" id="fin:KQS_00710"/>
<dbReference type="EMBL" id="HE774682">
    <property type="protein sequence ID" value="CCG52141.1"/>
    <property type="molecule type" value="Genomic_DNA"/>
</dbReference>
<protein>
    <submittedName>
        <fullName evidence="1">Uncharacterized protein</fullName>
    </submittedName>
</protein>
<dbReference type="Proteomes" id="UP000007599">
    <property type="component" value="Chromosome I"/>
</dbReference>
<dbReference type="PATRIC" id="fig|1094466.5.peg.136"/>
<evidence type="ECO:0000313" key="2">
    <source>
        <dbReference type="Proteomes" id="UP000007599"/>
    </source>
</evidence>
<name>H8XNM4_FLAIG</name>
<reference evidence="2" key="2">
    <citation type="submission" date="2012-03" db="EMBL/GenBank/DDBJ databases">
        <title>Complete genome sequence of Flavobacterium indicum GPTSA100-9T, isolated from warm spring water.</title>
        <authorList>
            <person name="Barbier P."/>
            <person name="Houel A."/>
            <person name="Loux V."/>
            <person name="Poulain J."/>
            <person name="Bernardet J.-F."/>
            <person name="Touchon M."/>
            <person name="Duchaud E."/>
        </authorList>
    </citation>
    <scope>NUCLEOTIDE SEQUENCE [LARGE SCALE GENOMIC DNA]</scope>
    <source>
        <strain evidence="2">DSM 17447 / CIP 109464 / GPTSA100-9</strain>
    </source>
</reference>
<dbReference type="RefSeq" id="WP_014387285.1">
    <property type="nucleotide sequence ID" value="NC_017025.1"/>
</dbReference>
<evidence type="ECO:0000313" key="1">
    <source>
        <dbReference type="EMBL" id="CCG52141.1"/>
    </source>
</evidence>
<gene>
    <name evidence="1" type="ordered locus">KQS_00710</name>
</gene>
<reference evidence="1 2" key="1">
    <citation type="journal article" date="2012" name="J. Bacteriol.">
        <title>Complete Genome Sequence of Flavobacterium indicum GPSTA100-9T, Isolated from Warm Spring Water.</title>
        <authorList>
            <person name="Barbier P."/>
            <person name="Houel A."/>
            <person name="Loux V."/>
            <person name="Poulain J."/>
            <person name="Bernardet J.F."/>
            <person name="Touchon M."/>
            <person name="Duchaud E."/>
        </authorList>
    </citation>
    <scope>NUCLEOTIDE SEQUENCE [LARGE SCALE GENOMIC DNA]</scope>
    <source>
        <strain evidence="2">DSM 17447 / CIP 109464 / GPTSA100-9</strain>
    </source>
</reference>
<proteinExistence type="predicted"/>
<dbReference type="HOGENOM" id="CLU_096039_0_0_10"/>
<dbReference type="AlphaFoldDB" id="H8XNM4"/>